<protein>
    <submittedName>
        <fullName evidence="6">Uncharacterized protein</fullName>
    </submittedName>
</protein>
<evidence type="ECO:0000256" key="3">
    <source>
        <dbReference type="ARBA" id="ARBA00022694"/>
    </source>
</evidence>
<dbReference type="Pfam" id="PF08617">
    <property type="entry name" value="CGI-121"/>
    <property type="match status" value="1"/>
</dbReference>
<evidence type="ECO:0000313" key="7">
    <source>
        <dbReference type="Proteomes" id="UP001208570"/>
    </source>
</evidence>
<comment type="similarity">
    <text evidence="2 5">Belongs to the CGI121/TPRKB family.</text>
</comment>
<dbReference type="Proteomes" id="UP001208570">
    <property type="component" value="Unassembled WGS sequence"/>
</dbReference>
<organism evidence="6 7">
    <name type="scientific">Paralvinella palmiformis</name>
    <dbReference type="NCBI Taxonomy" id="53620"/>
    <lineage>
        <taxon>Eukaryota</taxon>
        <taxon>Metazoa</taxon>
        <taxon>Spiralia</taxon>
        <taxon>Lophotrochozoa</taxon>
        <taxon>Annelida</taxon>
        <taxon>Polychaeta</taxon>
        <taxon>Sedentaria</taxon>
        <taxon>Canalipalpata</taxon>
        <taxon>Terebellida</taxon>
        <taxon>Terebelliformia</taxon>
        <taxon>Alvinellidae</taxon>
        <taxon>Paralvinella</taxon>
    </lineage>
</organism>
<comment type="subcellular location">
    <subcellularLocation>
        <location evidence="1">Nucleus</location>
    </subcellularLocation>
</comment>
<dbReference type="GO" id="GO:0005634">
    <property type="term" value="C:nucleus"/>
    <property type="evidence" value="ECO:0007669"/>
    <property type="project" value="UniProtKB-SubCell"/>
</dbReference>
<dbReference type="GO" id="GO:0005829">
    <property type="term" value="C:cytosol"/>
    <property type="evidence" value="ECO:0007669"/>
    <property type="project" value="TreeGrafter"/>
</dbReference>
<dbReference type="AlphaFoldDB" id="A0AAD9MRW0"/>
<proteinExistence type="inferred from homology"/>
<reference evidence="6" key="1">
    <citation type="journal article" date="2023" name="Mol. Biol. Evol.">
        <title>Third-Generation Sequencing Reveals the Adaptive Role of the Epigenome in Three Deep-Sea Polychaetes.</title>
        <authorList>
            <person name="Perez M."/>
            <person name="Aroh O."/>
            <person name="Sun Y."/>
            <person name="Lan Y."/>
            <person name="Juniper S.K."/>
            <person name="Young C.R."/>
            <person name="Angers B."/>
            <person name="Qian P.Y."/>
        </authorList>
    </citation>
    <scope>NUCLEOTIDE SEQUENCE</scope>
    <source>
        <strain evidence="6">P08H-3</strain>
    </source>
</reference>
<dbReference type="Gene3D" id="3.30.2380.10">
    <property type="entry name" value="CGI121/TPRKB"/>
    <property type="match status" value="2"/>
</dbReference>
<dbReference type="GO" id="GO:0002949">
    <property type="term" value="P:tRNA threonylcarbamoyladenosine modification"/>
    <property type="evidence" value="ECO:0007669"/>
    <property type="project" value="TreeGrafter"/>
</dbReference>
<keyword evidence="4 5" id="KW-0539">Nucleus</keyword>
<evidence type="ECO:0000256" key="2">
    <source>
        <dbReference type="ARBA" id="ARBA00005546"/>
    </source>
</evidence>
<dbReference type="InterPro" id="IPR036504">
    <property type="entry name" value="CGI121/TPRKB_sf"/>
</dbReference>
<dbReference type="PANTHER" id="PTHR15840">
    <property type="entry name" value="CGI-121 FAMILY MEMBER"/>
    <property type="match status" value="1"/>
</dbReference>
<name>A0AAD9MRW0_9ANNE</name>
<evidence type="ECO:0000256" key="1">
    <source>
        <dbReference type="ARBA" id="ARBA00004123"/>
    </source>
</evidence>
<dbReference type="InterPro" id="IPR013926">
    <property type="entry name" value="CGI121/TPRKB"/>
</dbReference>
<evidence type="ECO:0000256" key="5">
    <source>
        <dbReference type="RuleBase" id="RU004398"/>
    </source>
</evidence>
<gene>
    <name evidence="6" type="ORF">LSH36_838g01010</name>
</gene>
<sequence length="134" mass="15069">METFSLPFWGEFRVSLVLFDKVKNAKEIKQLAMKGDINAALIKPEMISDCFKIFGLDKSDEHLLVAEIHKVDEGTLSTLCSRIQGENIPLSRLKEFTDVGLIKKVYKVTDEELNVGTLLEAAVGRMASKEFVTF</sequence>
<dbReference type="SUPFAM" id="SSF143870">
    <property type="entry name" value="PF0523-like"/>
    <property type="match status" value="1"/>
</dbReference>
<keyword evidence="3" id="KW-0819">tRNA processing</keyword>
<evidence type="ECO:0000256" key="4">
    <source>
        <dbReference type="ARBA" id="ARBA00023242"/>
    </source>
</evidence>
<dbReference type="EMBL" id="JAODUP010000838">
    <property type="protein sequence ID" value="KAK2143482.1"/>
    <property type="molecule type" value="Genomic_DNA"/>
</dbReference>
<evidence type="ECO:0000313" key="6">
    <source>
        <dbReference type="EMBL" id="KAK2143482.1"/>
    </source>
</evidence>
<comment type="caution">
    <text evidence="6">The sequence shown here is derived from an EMBL/GenBank/DDBJ whole genome shotgun (WGS) entry which is preliminary data.</text>
</comment>
<dbReference type="GO" id="GO:0000408">
    <property type="term" value="C:EKC/KEOPS complex"/>
    <property type="evidence" value="ECO:0007669"/>
    <property type="project" value="TreeGrafter"/>
</dbReference>
<accession>A0AAD9MRW0</accession>
<dbReference type="PANTHER" id="PTHR15840:SF10">
    <property type="entry name" value="EKC_KEOPS COMPLEX SUBUNIT TPRKB"/>
    <property type="match status" value="1"/>
</dbReference>
<keyword evidence="7" id="KW-1185">Reference proteome</keyword>